<evidence type="ECO:0000313" key="2">
    <source>
        <dbReference type="Proteomes" id="UP000006729"/>
    </source>
</evidence>
<protein>
    <submittedName>
        <fullName evidence="1">Uncharacterized protein</fullName>
    </submittedName>
</protein>
<dbReference type="EMBL" id="CM009290">
    <property type="protein sequence ID" value="PNT59754.1"/>
    <property type="molecule type" value="Genomic_DNA"/>
</dbReference>
<sequence>MSLHPNFKTSLTHFTTQFIYNNTNNKNIFYHYILHKPYTHTILISSKHVIKSSFLNVLLRLAIDSNSNNSSTSNYFLEPNGHNIYHRVVYIISQN</sequence>
<dbReference type="Proteomes" id="UP000006729">
    <property type="component" value="Chromosome 1"/>
</dbReference>
<name>A0A2K2CCK4_POPTR</name>
<keyword evidence="2" id="KW-1185">Reference proteome</keyword>
<organism evidence="1 2">
    <name type="scientific">Populus trichocarpa</name>
    <name type="common">Western balsam poplar</name>
    <name type="synonym">Populus balsamifera subsp. trichocarpa</name>
    <dbReference type="NCBI Taxonomy" id="3694"/>
    <lineage>
        <taxon>Eukaryota</taxon>
        <taxon>Viridiplantae</taxon>
        <taxon>Streptophyta</taxon>
        <taxon>Embryophyta</taxon>
        <taxon>Tracheophyta</taxon>
        <taxon>Spermatophyta</taxon>
        <taxon>Magnoliopsida</taxon>
        <taxon>eudicotyledons</taxon>
        <taxon>Gunneridae</taxon>
        <taxon>Pentapetalae</taxon>
        <taxon>rosids</taxon>
        <taxon>fabids</taxon>
        <taxon>Malpighiales</taxon>
        <taxon>Salicaceae</taxon>
        <taxon>Saliceae</taxon>
        <taxon>Populus</taxon>
    </lineage>
</organism>
<reference evidence="1 2" key="1">
    <citation type="journal article" date="2006" name="Science">
        <title>The genome of black cottonwood, Populus trichocarpa (Torr. &amp; Gray).</title>
        <authorList>
            <person name="Tuskan G.A."/>
            <person name="Difazio S."/>
            <person name="Jansson S."/>
            <person name="Bohlmann J."/>
            <person name="Grigoriev I."/>
            <person name="Hellsten U."/>
            <person name="Putnam N."/>
            <person name="Ralph S."/>
            <person name="Rombauts S."/>
            <person name="Salamov A."/>
            <person name="Schein J."/>
            <person name="Sterck L."/>
            <person name="Aerts A."/>
            <person name="Bhalerao R.R."/>
            <person name="Bhalerao R.P."/>
            <person name="Blaudez D."/>
            <person name="Boerjan W."/>
            <person name="Brun A."/>
            <person name="Brunner A."/>
            <person name="Busov V."/>
            <person name="Campbell M."/>
            <person name="Carlson J."/>
            <person name="Chalot M."/>
            <person name="Chapman J."/>
            <person name="Chen G.L."/>
            <person name="Cooper D."/>
            <person name="Coutinho P.M."/>
            <person name="Couturier J."/>
            <person name="Covert S."/>
            <person name="Cronk Q."/>
            <person name="Cunningham R."/>
            <person name="Davis J."/>
            <person name="Degroeve S."/>
            <person name="Dejardin A."/>
            <person name="Depamphilis C."/>
            <person name="Detter J."/>
            <person name="Dirks B."/>
            <person name="Dubchak I."/>
            <person name="Duplessis S."/>
            <person name="Ehlting J."/>
            <person name="Ellis B."/>
            <person name="Gendler K."/>
            <person name="Goodstein D."/>
            <person name="Gribskov M."/>
            <person name="Grimwood J."/>
            <person name="Groover A."/>
            <person name="Gunter L."/>
            <person name="Hamberger B."/>
            <person name="Heinze B."/>
            <person name="Helariutta Y."/>
            <person name="Henrissat B."/>
            <person name="Holligan D."/>
            <person name="Holt R."/>
            <person name="Huang W."/>
            <person name="Islam-Faridi N."/>
            <person name="Jones S."/>
            <person name="Jones-Rhoades M."/>
            <person name="Jorgensen R."/>
            <person name="Joshi C."/>
            <person name="Kangasjarvi J."/>
            <person name="Karlsson J."/>
            <person name="Kelleher C."/>
            <person name="Kirkpatrick R."/>
            <person name="Kirst M."/>
            <person name="Kohler A."/>
            <person name="Kalluri U."/>
            <person name="Larimer F."/>
            <person name="Leebens-Mack J."/>
            <person name="Leple J.C."/>
            <person name="Locascio P."/>
            <person name="Lou Y."/>
            <person name="Lucas S."/>
            <person name="Martin F."/>
            <person name="Montanini B."/>
            <person name="Napoli C."/>
            <person name="Nelson D.R."/>
            <person name="Nelson C."/>
            <person name="Nieminen K."/>
            <person name="Nilsson O."/>
            <person name="Pereda V."/>
            <person name="Peter G."/>
            <person name="Philippe R."/>
            <person name="Pilate G."/>
            <person name="Poliakov A."/>
            <person name="Razumovskaya J."/>
            <person name="Richardson P."/>
            <person name="Rinaldi C."/>
            <person name="Ritland K."/>
            <person name="Rouze P."/>
            <person name="Ryaboy D."/>
            <person name="Schmutz J."/>
            <person name="Schrader J."/>
            <person name="Segerman B."/>
            <person name="Shin H."/>
            <person name="Siddiqui A."/>
            <person name="Sterky F."/>
            <person name="Terry A."/>
            <person name="Tsai C.J."/>
            <person name="Uberbacher E."/>
            <person name="Unneberg P."/>
            <person name="Vahala J."/>
            <person name="Wall K."/>
            <person name="Wessler S."/>
            <person name="Yang G."/>
            <person name="Yin T."/>
            <person name="Douglas C."/>
            <person name="Marra M."/>
            <person name="Sandberg G."/>
            <person name="Van de Peer Y."/>
            <person name="Rokhsar D."/>
        </authorList>
    </citation>
    <scope>NUCLEOTIDE SEQUENCE [LARGE SCALE GENOMIC DNA]</scope>
    <source>
        <strain evidence="2">cv. Nisqually</strain>
    </source>
</reference>
<evidence type="ECO:0000313" key="1">
    <source>
        <dbReference type="EMBL" id="PNT59754.1"/>
    </source>
</evidence>
<accession>A0A2K2CCK4</accession>
<dbReference type="AlphaFoldDB" id="A0A2K2CCK4"/>
<dbReference type="InParanoid" id="A0A2K2CCK4"/>
<proteinExistence type="predicted"/>
<gene>
    <name evidence="1" type="ORF">POPTR_001G428600</name>
</gene>